<dbReference type="SUPFAM" id="SSF51905">
    <property type="entry name" value="FAD/NAD(P)-binding domain"/>
    <property type="match status" value="1"/>
</dbReference>
<feature type="domain" description="FAD-binding" evidence="1">
    <location>
        <begin position="20"/>
        <end position="327"/>
    </location>
</feature>
<dbReference type="GO" id="GO:0016628">
    <property type="term" value="F:oxidoreductase activity, acting on the CH-CH group of donors, NAD or NADP as acceptor"/>
    <property type="evidence" value="ECO:0007669"/>
    <property type="project" value="InterPro"/>
</dbReference>
<dbReference type="Proteomes" id="UP000293874">
    <property type="component" value="Unassembled WGS sequence"/>
</dbReference>
<dbReference type="InterPro" id="IPR036188">
    <property type="entry name" value="FAD/NAD-bd_sf"/>
</dbReference>
<dbReference type="PRINTS" id="PR00420">
    <property type="entry name" value="RNGMNOXGNASE"/>
</dbReference>
<name>A0A4Q7N2X7_9BACT</name>
<evidence type="ECO:0000313" key="2">
    <source>
        <dbReference type="EMBL" id="RZS75374.1"/>
    </source>
</evidence>
<dbReference type="PANTHER" id="PTHR42685">
    <property type="entry name" value="GERANYLGERANYL DIPHOSPHATE REDUCTASE"/>
    <property type="match status" value="1"/>
</dbReference>
<gene>
    <name evidence="2" type="ORF">EV199_1239</name>
</gene>
<dbReference type="Gene3D" id="3.50.50.60">
    <property type="entry name" value="FAD/NAD(P)-binding domain"/>
    <property type="match status" value="1"/>
</dbReference>
<accession>A0A4Q7N2X7</accession>
<keyword evidence="3" id="KW-1185">Reference proteome</keyword>
<dbReference type="InterPro" id="IPR050407">
    <property type="entry name" value="Geranylgeranyl_reductase"/>
</dbReference>
<evidence type="ECO:0000313" key="3">
    <source>
        <dbReference type="Proteomes" id="UP000293874"/>
    </source>
</evidence>
<reference evidence="2 3" key="1">
    <citation type="submission" date="2019-02" db="EMBL/GenBank/DDBJ databases">
        <title>Genomic Encyclopedia of Type Strains, Phase IV (KMG-IV): sequencing the most valuable type-strain genomes for metagenomic binning, comparative biology and taxonomic classification.</title>
        <authorList>
            <person name="Goeker M."/>
        </authorList>
    </citation>
    <scope>NUCLEOTIDE SEQUENCE [LARGE SCALE GENOMIC DNA]</scope>
    <source>
        <strain evidence="2 3">DSM 18116</strain>
    </source>
</reference>
<dbReference type="Pfam" id="PF01494">
    <property type="entry name" value="FAD_binding_3"/>
    <property type="match status" value="1"/>
</dbReference>
<dbReference type="InterPro" id="IPR011777">
    <property type="entry name" value="Geranylgeranyl_Rdtase_fam"/>
</dbReference>
<proteinExistence type="predicted"/>
<dbReference type="NCBIfam" id="TIGR02032">
    <property type="entry name" value="GG-red-SF"/>
    <property type="match status" value="1"/>
</dbReference>
<sequence>MAKRPEVDIFNVLTPGRMTETTVCIIGAGPAGAAAALQLAQYGIHSVIVDKAFFPRDKVCGDGLSGKVITALTRIDPSIAERLQQYTDKINSWGVTFVSPGGVSMDVPYKPQYNTEEDAPIGFVCKRISFDQFLVDEIKRRPEISFIEGVSIDQYKLEDDGYLLSEAGGSLHIKAKLVIVANGAHSSFTRHVANFTIEPAHHAAGVRAYYRNVTGMHKDNFIELHFLKPLLPGYLWIFPLPNGEANVGLDMISSAVKKKKVNLKQLLQTTIQEDPVLKERFRDASAISPIEGYGLPLGSKRRPLAGERYLLTGDAAYLIDPFTGEGIGNALYTGRIAAEHARDAIQANDFSADALASYTDHVYRVLGAELSLSHRLQKLVRYRWLFNFLMKMATKNRQLRDLVSCMFYEVDVRKKLASPVFYLKLLFNR</sequence>
<comment type="caution">
    <text evidence="2">The sequence shown here is derived from an EMBL/GenBank/DDBJ whole genome shotgun (WGS) entry which is preliminary data.</text>
</comment>
<dbReference type="EMBL" id="SGXA01000001">
    <property type="protein sequence ID" value="RZS75374.1"/>
    <property type="molecule type" value="Genomic_DNA"/>
</dbReference>
<dbReference type="GO" id="GO:0071949">
    <property type="term" value="F:FAD binding"/>
    <property type="evidence" value="ECO:0007669"/>
    <property type="project" value="InterPro"/>
</dbReference>
<evidence type="ECO:0000259" key="1">
    <source>
        <dbReference type="Pfam" id="PF01494"/>
    </source>
</evidence>
<dbReference type="PANTHER" id="PTHR42685:SF22">
    <property type="entry name" value="CONDITIONED MEDIUM FACTOR RECEPTOR 1"/>
    <property type="match status" value="1"/>
</dbReference>
<dbReference type="InterPro" id="IPR002938">
    <property type="entry name" value="FAD-bd"/>
</dbReference>
<protein>
    <submittedName>
        <fullName evidence="2">Geranylgeranyl reductase family protein</fullName>
    </submittedName>
</protein>
<organism evidence="2 3">
    <name type="scientific">Pseudobacter ginsenosidimutans</name>
    <dbReference type="NCBI Taxonomy" id="661488"/>
    <lineage>
        <taxon>Bacteria</taxon>
        <taxon>Pseudomonadati</taxon>
        <taxon>Bacteroidota</taxon>
        <taxon>Chitinophagia</taxon>
        <taxon>Chitinophagales</taxon>
        <taxon>Chitinophagaceae</taxon>
        <taxon>Pseudobacter</taxon>
    </lineage>
</organism>
<dbReference type="AlphaFoldDB" id="A0A4Q7N2X7"/>